<dbReference type="PANTHER" id="PTHR43546">
    <property type="entry name" value="UPF0173 METAL-DEPENDENT HYDROLASE MJ1163-RELATED"/>
    <property type="match status" value="1"/>
</dbReference>
<dbReference type="EMBL" id="FOXS01000005">
    <property type="protein sequence ID" value="SFQ68794.1"/>
    <property type="molecule type" value="Genomic_DNA"/>
</dbReference>
<protein>
    <submittedName>
        <fullName evidence="3">L-ascorbate metabolism protein UlaG, beta-lactamase superfamily</fullName>
    </submittedName>
</protein>
<proteinExistence type="predicted"/>
<organism evidence="3 4">
    <name type="scientific">Hymenobacter arizonensis</name>
    <name type="common">Siccationidurans arizonensis</name>
    <dbReference type="NCBI Taxonomy" id="1227077"/>
    <lineage>
        <taxon>Bacteria</taxon>
        <taxon>Pseudomonadati</taxon>
        <taxon>Bacteroidota</taxon>
        <taxon>Cytophagia</taxon>
        <taxon>Cytophagales</taxon>
        <taxon>Hymenobacteraceae</taxon>
        <taxon>Hymenobacter</taxon>
    </lineage>
</organism>
<dbReference type="SMART" id="SM00849">
    <property type="entry name" value="Lactamase_B"/>
    <property type="match status" value="1"/>
</dbReference>
<gene>
    <name evidence="3" type="ORF">SAMN04515668_3748</name>
</gene>
<keyword evidence="1" id="KW-0378">Hydrolase</keyword>
<dbReference type="GO" id="GO:0016787">
    <property type="term" value="F:hydrolase activity"/>
    <property type="evidence" value="ECO:0007669"/>
    <property type="project" value="UniProtKB-KW"/>
</dbReference>
<evidence type="ECO:0000256" key="1">
    <source>
        <dbReference type="ARBA" id="ARBA00022801"/>
    </source>
</evidence>
<dbReference type="SUPFAM" id="SSF56281">
    <property type="entry name" value="Metallo-hydrolase/oxidoreductase"/>
    <property type="match status" value="1"/>
</dbReference>
<evidence type="ECO:0000313" key="4">
    <source>
        <dbReference type="Proteomes" id="UP000199029"/>
    </source>
</evidence>
<sequence length="255" mass="27484">MILQLIRHSTLRLDYAGVKFLVDPMLAEQGAYPGLPGSPNSHLTNPTVGLPVPAENLGQVDAVVVTHTHFDHWDEAAVAQLPKHLPVFTQHAQDQALIQSQGFTDVRLIQGATFNGVSLTQTPGQHGSDAVMAVAGELLGQVCGVVFQHPEEKTLYLAGDTVWNPDVENNLRQYQPQVVVLNAGDNQITGVGSIVMNQEDVLAVHQAAPQATLISTHMESTNHATLSRQQLRAFATEKGIADHLLVPADGEAYTF</sequence>
<evidence type="ECO:0000259" key="2">
    <source>
        <dbReference type="SMART" id="SM00849"/>
    </source>
</evidence>
<name>A0A1I6AJA7_HYMAR</name>
<feature type="domain" description="Metallo-beta-lactamase" evidence="2">
    <location>
        <begin position="7"/>
        <end position="205"/>
    </location>
</feature>
<dbReference type="Pfam" id="PF12706">
    <property type="entry name" value="Lactamase_B_2"/>
    <property type="match status" value="1"/>
</dbReference>
<dbReference type="InterPro" id="IPR036866">
    <property type="entry name" value="RibonucZ/Hydroxyglut_hydro"/>
</dbReference>
<dbReference type="Proteomes" id="UP000199029">
    <property type="component" value="Unassembled WGS sequence"/>
</dbReference>
<evidence type="ECO:0000313" key="3">
    <source>
        <dbReference type="EMBL" id="SFQ68794.1"/>
    </source>
</evidence>
<dbReference type="InterPro" id="IPR050114">
    <property type="entry name" value="UPF0173_UPF0282_UlaG_hydrolase"/>
</dbReference>
<dbReference type="RefSeq" id="WP_092676992.1">
    <property type="nucleotide sequence ID" value="NZ_FOXS01000005.1"/>
</dbReference>
<dbReference type="OrthoDB" id="9805728at2"/>
<keyword evidence="4" id="KW-1185">Reference proteome</keyword>
<dbReference type="AlphaFoldDB" id="A0A1I6AJA7"/>
<dbReference type="PANTHER" id="PTHR43546:SF9">
    <property type="entry name" value="L-ASCORBATE-6-PHOSPHATE LACTONASE ULAG-RELATED"/>
    <property type="match status" value="1"/>
</dbReference>
<accession>A0A1I6AJA7</accession>
<reference evidence="4" key="1">
    <citation type="submission" date="2016-10" db="EMBL/GenBank/DDBJ databases">
        <authorList>
            <person name="Varghese N."/>
            <person name="Submissions S."/>
        </authorList>
    </citation>
    <scope>NUCLEOTIDE SEQUENCE [LARGE SCALE GENOMIC DNA]</scope>
    <source>
        <strain evidence="4">OR362-8,ATCC BAA-1266,JCM 13504</strain>
    </source>
</reference>
<dbReference type="InterPro" id="IPR001279">
    <property type="entry name" value="Metallo-B-lactamas"/>
</dbReference>
<dbReference type="Gene3D" id="3.60.15.10">
    <property type="entry name" value="Ribonuclease Z/Hydroxyacylglutathione hydrolase-like"/>
    <property type="match status" value="1"/>
</dbReference>